<dbReference type="AlphaFoldDB" id="E4QC09"/>
<dbReference type="InterPro" id="IPR013610">
    <property type="entry name" value="ArdC_N"/>
</dbReference>
<evidence type="ECO:0000259" key="1">
    <source>
        <dbReference type="Pfam" id="PF08401"/>
    </source>
</evidence>
<evidence type="ECO:0000259" key="2">
    <source>
        <dbReference type="Pfam" id="PF18818"/>
    </source>
</evidence>
<dbReference type="Proteomes" id="UP000006890">
    <property type="component" value="Chromosome"/>
</dbReference>
<evidence type="ECO:0000313" key="4">
    <source>
        <dbReference type="Proteomes" id="UP000006890"/>
    </source>
</evidence>
<dbReference type="EMBL" id="CP002219">
    <property type="protein sequence ID" value="ADQ06183.1"/>
    <property type="molecule type" value="Genomic_DNA"/>
</dbReference>
<dbReference type="HOGENOM" id="CLU_041111_0_0_9"/>
<keyword evidence="4" id="KW-1185">Reference proteome</keyword>
<reference key="1">
    <citation type="submission" date="2010-09" db="EMBL/GenBank/DDBJ databases">
        <title>Complete sequence of Caldicellulosiruptor hydrothermalis 108.</title>
        <authorList>
            <consortium name="US DOE Joint Genome Institute"/>
            <person name="Lucas S."/>
            <person name="Copeland A."/>
            <person name="Lapidus A."/>
            <person name="Cheng J.-F."/>
            <person name="Bruce D."/>
            <person name="Goodwin L."/>
            <person name="Pitluck S."/>
            <person name="Davenport K."/>
            <person name="Detter J.C."/>
            <person name="Han C."/>
            <person name="Tapia R."/>
            <person name="Land M."/>
            <person name="Hauser L."/>
            <person name="Chang Y.-J."/>
            <person name="Jeffries C."/>
            <person name="Kyrpides N."/>
            <person name="Ivanova N."/>
            <person name="Mikhailova N."/>
            <person name="Blumer-Schuette S.E."/>
            <person name="Kelly R.M."/>
            <person name="Woyke T."/>
        </authorList>
    </citation>
    <scope>NUCLEOTIDE SEQUENCE</scope>
    <source>
        <strain>108</strain>
    </source>
</reference>
<dbReference type="eggNOG" id="COG4227">
    <property type="taxonomic scope" value="Bacteria"/>
</dbReference>
<dbReference type="Pfam" id="PF08401">
    <property type="entry name" value="ArdcN"/>
    <property type="match status" value="1"/>
</dbReference>
<organism evidence="3 4">
    <name type="scientific">Caldicellulosiruptor hydrothermalis (strain DSM 18901 / VKM B-2411 / 108)</name>
    <dbReference type="NCBI Taxonomy" id="632292"/>
    <lineage>
        <taxon>Bacteria</taxon>
        <taxon>Bacillati</taxon>
        <taxon>Bacillota</taxon>
        <taxon>Bacillota incertae sedis</taxon>
        <taxon>Caldicellulosiruptorales</taxon>
        <taxon>Caldicellulosiruptoraceae</taxon>
        <taxon>Caldicellulosiruptor</taxon>
    </lineage>
</organism>
<feature type="domain" description="Polyvalent protein metallopeptidase" evidence="2">
    <location>
        <begin position="175"/>
        <end position="293"/>
    </location>
</feature>
<proteinExistence type="predicted"/>
<protein>
    <recommendedName>
        <fullName evidence="5">Antirestriction protein</fullName>
    </recommendedName>
</protein>
<evidence type="ECO:0008006" key="5">
    <source>
        <dbReference type="Google" id="ProtNLM"/>
    </source>
</evidence>
<dbReference type="GO" id="GO:0003697">
    <property type="term" value="F:single-stranded DNA binding"/>
    <property type="evidence" value="ECO:0007669"/>
    <property type="project" value="InterPro"/>
</dbReference>
<feature type="domain" description="N-terminal" evidence="1">
    <location>
        <begin position="13"/>
        <end position="115"/>
    </location>
</feature>
<dbReference type="InterPro" id="IPR017113">
    <property type="entry name" value="Antirestriction_ArdC"/>
</dbReference>
<evidence type="ECO:0000313" key="3">
    <source>
        <dbReference type="EMBL" id="ADQ06183.1"/>
    </source>
</evidence>
<gene>
    <name evidence="3" type="ordered locus">Calhy_0436</name>
</gene>
<accession>E4QC09</accession>
<dbReference type="PIRSF" id="PIRSF037112">
    <property type="entry name" value="Antirestriction_ArdC"/>
    <property type="match status" value="1"/>
</dbReference>
<dbReference type="KEGG" id="chd:Calhy_0436"/>
<dbReference type="STRING" id="632292.Calhy_0436"/>
<reference evidence="3 4" key="2">
    <citation type="journal article" date="2011" name="J. Bacteriol.">
        <title>Complete genome sequences for the anaerobic, extremely thermophilic plant biomass-degrading bacteria Caldicellulosiruptor hydrothermalis, Caldicellulosiruptor kristjanssonii, Caldicellulosiruptor kronotskyensis, Caldicellulosiruptor owensenis, and Caldicellulosiruptor lactoaceticus.</title>
        <authorList>
            <person name="Blumer-Schuette S.E."/>
            <person name="Ozdemir I."/>
            <person name="Mistry D."/>
            <person name="Lucas S."/>
            <person name="Lapidus A."/>
            <person name="Cheng J.F."/>
            <person name="Goodwin L.A."/>
            <person name="Pitluck S."/>
            <person name="Land M.L."/>
            <person name="Hauser L.J."/>
            <person name="Woyke T."/>
            <person name="Mikhailova N."/>
            <person name="Pati A."/>
            <person name="Kyrpides N.C."/>
            <person name="Ivanova N."/>
            <person name="Detter J.C."/>
            <person name="Walston-Davenport K."/>
            <person name="Han S."/>
            <person name="Adams M.W."/>
            <person name="Kelly R.M."/>
        </authorList>
    </citation>
    <scope>NUCLEOTIDE SEQUENCE [LARGE SCALE GENOMIC DNA]</scope>
    <source>
        <strain evidence="4">DSM 18901 / VKM B-2411 / 108</strain>
    </source>
</reference>
<sequence length="319" mass="36848">MSDKSDKIFFGSKVSQIVTDRIIKKLEQGVIPWRQSWTSSGLPVNWETKRPYSGVNLLLLDPGAEYLTFNQIKKLGARLKKGAKALPVVFWKVDTIEIEKPGDKTQNEQEEIEVVEETEKTIKTVYLLRYYLVYDVRDVEGLPKRKGQQEKIQPDYTHRTQKALTIVKEWSKICTIKHGSNYTPSYCPLTDTIYMPTFDKFVGAHKIEEYFSTIFHEITHSTGHRNRLNRIKHSKYGDWHYSLEELTAEIGSAMLLNICGLDVPEVLDNNAAYISYWLEQLRNDKTLVVRAAGRAEKAIEYILEKVDEKQDKQLQQASA</sequence>
<dbReference type="RefSeq" id="WP_013402392.1">
    <property type="nucleotide sequence ID" value="NC_014652.1"/>
</dbReference>
<dbReference type="Pfam" id="PF18818">
    <property type="entry name" value="MPTase-PolyVal"/>
    <property type="match status" value="1"/>
</dbReference>
<dbReference type="InterPro" id="IPR041459">
    <property type="entry name" value="MPTase-PolyVal"/>
</dbReference>
<name>E4QC09_CALH1</name>
<dbReference type="OrthoDB" id="9792687at2"/>